<dbReference type="AlphaFoldDB" id="A0A4R8PVM8"/>
<gene>
    <name evidence="3" type="primary">nirA-1</name>
    <name evidence="3" type="ORF">CTRI78_v012087</name>
</gene>
<name>A0A4R8PVM8_COLTR</name>
<evidence type="ECO:0000313" key="4">
    <source>
        <dbReference type="Proteomes" id="UP000295703"/>
    </source>
</evidence>
<dbReference type="PANTHER" id="PTHR47256">
    <property type="entry name" value="ZN(II)2CYS6 TRANSCRIPTION FACTOR (EUROFUNG)-RELATED"/>
    <property type="match status" value="1"/>
</dbReference>
<dbReference type="Pfam" id="PF04082">
    <property type="entry name" value="Fungal_trans"/>
    <property type="match status" value="1"/>
</dbReference>
<keyword evidence="1" id="KW-0539">Nucleus</keyword>
<evidence type="ECO:0000256" key="1">
    <source>
        <dbReference type="ARBA" id="ARBA00023242"/>
    </source>
</evidence>
<keyword evidence="4" id="KW-1185">Reference proteome</keyword>
<accession>A0A4R8PVM8</accession>
<dbReference type="PANTHER" id="PTHR47256:SF1">
    <property type="entry name" value="ZN(II)2CYS6 TRANSCRIPTION FACTOR (EUROFUNG)"/>
    <property type="match status" value="1"/>
</dbReference>
<organism evidence="3 4">
    <name type="scientific">Colletotrichum trifolii</name>
    <dbReference type="NCBI Taxonomy" id="5466"/>
    <lineage>
        <taxon>Eukaryota</taxon>
        <taxon>Fungi</taxon>
        <taxon>Dikarya</taxon>
        <taxon>Ascomycota</taxon>
        <taxon>Pezizomycotina</taxon>
        <taxon>Sordariomycetes</taxon>
        <taxon>Hypocreomycetidae</taxon>
        <taxon>Glomerellales</taxon>
        <taxon>Glomerellaceae</taxon>
        <taxon>Colletotrichum</taxon>
        <taxon>Colletotrichum orbiculare species complex</taxon>
    </lineage>
</organism>
<dbReference type="STRING" id="5466.A0A4R8PVM8"/>
<dbReference type="CDD" id="cd12148">
    <property type="entry name" value="fungal_TF_MHR"/>
    <property type="match status" value="1"/>
</dbReference>
<dbReference type="InterPro" id="IPR007219">
    <property type="entry name" value="XnlR_reg_dom"/>
</dbReference>
<sequence>MRKLLHDFLICDYNSIITFQKDYFLDDMANGRTTFCSSLMVNTVLAYASFWNPQNLAYQFLAEAKRLWEMEAGKSRITTIQAGILLNIVLNICGADKIGWSYTLQVTSMAHQIGLFKKEKHRGRLGRGRSFTSWAMFNWLSFMAWYMFEKPLVSEPPLNELPDPVEDPTFYGEFWLNMAIDLFGFGDKEPAETTFSSVSDKHKALELWYETLPDVLSPKKIVFPAHLILHLGAHYFNVVINLLEGFLSRPEKSDMPPSSADLVRRQDQTLAEALAQAKISYESVICLYYLRHGFDATQSFFPQLPNTLLYIHQEDASDTSSDMQAYRRSTRILCAKGLYEQGKSFYISQILFRLAQSRMSPEDLSLLQQFANIKPQSPEQSRLIAASQVQSSWPVAIVSITDDPEPRRLGNVMRQLDSLHLSSEGESDAGASETSQLD</sequence>
<evidence type="ECO:0000313" key="3">
    <source>
        <dbReference type="EMBL" id="TDZ28240.1"/>
    </source>
</evidence>
<feature type="domain" description="Xylanolytic transcriptional activator regulatory" evidence="2">
    <location>
        <begin position="17"/>
        <end position="148"/>
    </location>
</feature>
<comment type="caution">
    <text evidence="3">The sequence shown here is derived from an EMBL/GenBank/DDBJ whole genome shotgun (WGS) entry which is preliminary data.</text>
</comment>
<dbReference type="InterPro" id="IPR053187">
    <property type="entry name" value="Notoamide_regulator"/>
</dbReference>
<dbReference type="Proteomes" id="UP000295703">
    <property type="component" value="Unassembled WGS sequence"/>
</dbReference>
<protein>
    <submittedName>
        <fullName evidence="3">Nitrogen assimilation transcription factor nirA</fullName>
    </submittedName>
</protein>
<reference evidence="3 4" key="1">
    <citation type="submission" date="2018-12" db="EMBL/GenBank/DDBJ databases">
        <title>Genome sequence and assembly of Colletotrichum trifolii.</title>
        <authorList>
            <person name="Gan P."/>
            <person name="Shirasu K."/>
        </authorList>
    </citation>
    <scope>NUCLEOTIDE SEQUENCE [LARGE SCALE GENOMIC DNA]</scope>
    <source>
        <strain evidence="3 4">543-2</strain>
    </source>
</reference>
<dbReference type="EMBL" id="RYZW01001755">
    <property type="protein sequence ID" value="TDZ28240.1"/>
    <property type="molecule type" value="Genomic_DNA"/>
</dbReference>
<proteinExistence type="predicted"/>
<evidence type="ECO:0000259" key="2">
    <source>
        <dbReference type="Pfam" id="PF04082"/>
    </source>
</evidence>